<organism evidence="1 2">
    <name type="scientific">Malus domestica</name>
    <name type="common">Apple</name>
    <name type="synonym">Pyrus malus</name>
    <dbReference type="NCBI Taxonomy" id="3750"/>
    <lineage>
        <taxon>Eukaryota</taxon>
        <taxon>Viridiplantae</taxon>
        <taxon>Streptophyta</taxon>
        <taxon>Embryophyta</taxon>
        <taxon>Tracheophyta</taxon>
        <taxon>Spermatophyta</taxon>
        <taxon>Magnoliopsida</taxon>
        <taxon>eudicotyledons</taxon>
        <taxon>Gunneridae</taxon>
        <taxon>Pentapetalae</taxon>
        <taxon>rosids</taxon>
        <taxon>fabids</taxon>
        <taxon>Rosales</taxon>
        <taxon>Rosaceae</taxon>
        <taxon>Amygdaloideae</taxon>
        <taxon>Maleae</taxon>
        <taxon>Malus</taxon>
    </lineage>
</organism>
<keyword evidence="2" id="KW-1185">Reference proteome</keyword>
<accession>A0A498IM29</accession>
<name>A0A498IM29_MALDO</name>
<proteinExistence type="predicted"/>
<dbReference type="EMBL" id="RDQH01000337">
    <property type="protein sequence ID" value="RXH83137.1"/>
    <property type="molecule type" value="Genomic_DNA"/>
</dbReference>
<dbReference type="Proteomes" id="UP000290289">
    <property type="component" value="Chromosome 11"/>
</dbReference>
<evidence type="ECO:0000313" key="2">
    <source>
        <dbReference type="Proteomes" id="UP000290289"/>
    </source>
</evidence>
<reference evidence="1 2" key="1">
    <citation type="submission" date="2018-10" db="EMBL/GenBank/DDBJ databases">
        <title>A high-quality apple genome assembly.</title>
        <authorList>
            <person name="Hu J."/>
        </authorList>
    </citation>
    <scope>NUCLEOTIDE SEQUENCE [LARGE SCALE GENOMIC DNA]</scope>
    <source>
        <strain evidence="2">cv. HFTH1</strain>
        <tissue evidence="1">Young leaf</tissue>
    </source>
</reference>
<comment type="caution">
    <text evidence="1">The sequence shown here is derived from an EMBL/GenBank/DDBJ whole genome shotgun (WGS) entry which is preliminary data.</text>
</comment>
<gene>
    <name evidence="1" type="ORF">DVH24_003635</name>
</gene>
<sequence>MMFRMSNLVSSRQAASRASQIPSIGGNAAATSTPYMGTTGVPLVTPLGPTVSTAPTSSTSSVTHLVLSA</sequence>
<protein>
    <submittedName>
        <fullName evidence="1">Uncharacterized protein</fullName>
    </submittedName>
</protein>
<evidence type="ECO:0000313" key="1">
    <source>
        <dbReference type="EMBL" id="RXH83137.1"/>
    </source>
</evidence>
<dbReference type="AlphaFoldDB" id="A0A498IM29"/>